<dbReference type="PANTHER" id="PTHR24637">
    <property type="entry name" value="COLLAGEN"/>
    <property type="match status" value="1"/>
</dbReference>
<keyword evidence="1" id="KW-0677">Repeat</keyword>
<dbReference type="OrthoDB" id="5983381at2759"/>
<evidence type="ECO:0000256" key="1">
    <source>
        <dbReference type="ARBA" id="ARBA00022737"/>
    </source>
</evidence>
<feature type="compositionally biased region" description="Pro residues" evidence="2">
    <location>
        <begin position="200"/>
        <end position="212"/>
    </location>
</feature>
<name>A0A3P6TJV7_LITSI</name>
<keyword evidence="3" id="KW-0472">Membrane</keyword>
<feature type="compositionally biased region" description="Pro residues" evidence="2">
    <location>
        <begin position="168"/>
        <end position="179"/>
    </location>
</feature>
<dbReference type="STRING" id="42156.A0A3P6TJV7"/>
<dbReference type="Proteomes" id="UP000277928">
    <property type="component" value="Unassembled WGS sequence"/>
</dbReference>
<gene>
    <name evidence="4" type="ORF">NLS_LOCUS7134</name>
</gene>
<evidence type="ECO:0000313" key="4">
    <source>
        <dbReference type="EMBL" id="VDK85457.1"/>
    </source>
</evidence>
<sequence>MLSASFWINVITTVLALSLCITVLIYGAIVGSINEFYKNAVDDLQEFQIIEKNVWNKLLQFSPIRTIREGSPRLPKLNRKRRQISRKLQEINFENGNYMAPVEEISSQIAPTIYGKCLEIYSCPRGLPGLPGKKGASGEPGIPGADGHPGFPGINVDYTMSGCIKCPAGPPGPRGPDGPPGKSGAPGKPGLAGAFAIRGPPGPTGDPGPPGLPGEDGEPGMPGVSGILGIRYLTGAPGPKGPPGLQAIRKNPPPGPPGIPGTDGQYCICPSRNKTTEAASFPKPPAFHPSSSHSMNRKSSNEVTYATTTYTQVRSSAKSKIGPYYRKILASMTHQIPGFKAKSILVPKQIEFNPFPISGPLSAHYIGNYKASHTTTPRASIYERTTDEASKN</sequence>
<reference evidence="4 5" key="1">
    <citation type="submission" date="2018-08" db="EMBL/GenBank/DDBJ databases">
        <authorList>
            <person name="Laetsch R D."/>
            <person name="Stevens L."/>
            <person name="Kumar S."/>
            <person name="Blaxter L. M."/>
        </authorList>
    </citation>
    <scope>NUCLEOTIDE SEQUENCE [LARGE SCALE GENOMIC DNA]</scope>
</reference>
<feature type="region of interest" description="Disordered" evidence="2">
    <location>
        <begin position="167"/>
        <end position="261"/>
    </location>
</feature>
<evidence type="ECO:0000256" key="3">
    <source>
        <dbReference type="SAM" id="Phobius"/>
    </source>
</evidence>
<dbReference type="OMA" id="SASFWIN"/>
<organism evidence="4 5">
    <name type="scientific">Litomosoides sigmodontis</name>
    <name type="common">Filarial nematode worm</name>
    <dbReference type="NCBI Taxonomy" id="42156"/>
    <lineage>
        <taxon>Eukaryota</taxon>
        <taxon>Metazoa</taxon>
        <taxon>Ecdysozoa</taxon>
        <taxon>Nematoda</taxon>
        <taxon>Chromadorea</taxon>
        <taxon>Rhabditida</taxon>
        <taxon>Spirurina</taxon>
        <taxon>Spiruromorpha</taxon>
        <taxon>Filarioidea</taxon>
        <taxon>Onchocercidae</taxon>
        <taxon>Litomosoides</taxon>
    </lineage>
</organism>
<keyword evidence="3" id="KW-0812">Transmembrane</keyword>
<protein>
    <recommendedName>
        <fullName evidence="6">Nematode cuticle collagen N-terminal domain-containing protein</fullName>
    </recommendedName>
</protein>
<feature type="compositionally biased region" description="Low complexity" evidence="2">
    <location>
        <begin position="180"/>
        <end position="196"/>
    </location>
</feature>
<dbReference type="PANTHER" id="PTHR24637:SF334">
    <property type="entry name" value="NEMATODE CUTICLE COLLAGEN N-TERMINAL DOMAIN-CONTAINING PROTEIN"/>
    <property type="match status" value="1"/>
</dbReference>
<keyword evidence="5" id="KW-1185">Reference proteome</keyword>
<proteinExistence type="predicted"/>
<dbReference type="AlphaFoldDB" id="A0A3P6TJV7"/>
<evidence type="ECO:0008006" key="6">
    <source>
        <dbReference type="Google" id="ProtNLM"/>
    </source>
</evidence>
<dbReference type="InterPro" id="IPR008160">
    <property type="entry name" value="Collagen"/>
</dbReference>
<keyword evidence="3" id="KW-1133">Transmembrane helix</keyword>
<feature type="transmembrane region" description="Helical" evidence="3">
    <location>
        <begin position="6"/>
        <end position="29"/>
    </location>
</feature>
<evidence type="ECO:0000256" key="2">
    <source>
        <dbReference type="SAM" id="MobiDB-lite"/>
    </source>
</evidence>
<dbReference type="EMBL" id="UYRX01000695">
    <property type="protein sequence ID" value="VDK85457.1"/>
    <property type="molecule type" value="Genomic_DNA"/>
</dbReference>
<evidence type="ECO:0000313" key="5">
    <source>
        <dbReference type="Proteomes" id="UP000277928"/>
    </source>
</evidence>
<accession>A0A3P6TJV7</accession>
<dbReference type="Pfam" id="PF01391">
    <property type="entry name" value="Collagen"/>
    <property type="match status" value="1"/>
</dbReference>